<proteinExistence type="predicted"/>
<feature type="compositionally biased region" description="Basic residues" evidence="1">
    <location>
        <begin position="55"/>
        <end position="69"/>
    </location>
</feature>
<keyword evidence="3" id="KW-1185">Reference proteome</keyword>
<dbReference type="Proteomes" id="UP000027059">
    <property type="component" value="Chromosome"/>
</dbReference>
<accession>A0A059XXJ8</accession>
<evidence type="ECO:0000256" key="1">
    <source>
        <dbReference type="SAM" id="MobiDB-lite"/>
    </source>
</evidence>
<dbReference type="AlphaFoldDB" id="A0A059XXJ8"/>
<evidence type="ECO:0000313" key="2">
    <source>
        <dbReference type="EMBL" id="AIA31820.1"/>
    </source>
</evidence>
<organism evidence="2 3">
    <name type="scientific">Leptospirillum ferriphilum YSK</name>
    <dbReference type="NCBI Taxonomy" id="1441628"/>
    <lineage>
        <taxon>Bacteria</taxon>
        <taxon>Pseudomonadati</taxon>
        <taxon>Nitrospirota</taxon>
        <taxon>Nitrospiria</taxon>
        <taxon>Nitrospirales</taxon>
        <taxon>Nitrospiraceae</taxon>
        <taxon>Leptospirillum</taxon>
    </lineage>
</organism>
<evidence type="ECO:0000313" key="3">
    <source>
        <dbReference type="Proteomes" id="UP000027059"/>
    </source>
</evidence>
<protein>
    <submittedName>
        <fullName evidence="2">Uncharacterized protein</fullName>
    </submittedName>
</protein>
<dbReference type="HOGENOM" id="CLU_2356288_0_0_0"/>
<feature type="region of interest" description="Disordered" evidence="1">
    <location>
        <begin position="1"/>
        <end position="70"/>
    </location>
</feature>
<gene>
    <name evidence="2" type="ORF">Y981_08505</name>
</gene>
<sequence>MGFPDEPDVRKPGTAFPVRPGGCPGSAPQPFRMPCSSIRGHTASQHSSFADQGRFKARTIHRPRPPRKKILPEKMGNVHVCRPGSFFRRRSVVLVR</sequence>
<dbReference type="KEGG" id="lfp:Y981_08505"/>
<reference evidence="3" key="1">
    <citation type="submission" date="2014-02" db="EMBL/GenBank/DDBJ databases">
        <title>Complete genome sequence and comparative genomic analysis of the nitrogen-fixing bacterium Leptospirillum ferriphilum YSK.</title>
        <authorList>
            <person name="Guo X."/>
            <person name="Yin H."/>
            <person name="Liang Y."/>
            <person name="Hu Q."/>
            <person name="Ma L."/>
            <person name="Xiao Y."/>
            <person name="Zhang X."/>
            <person name="Qiu G."/>
            <person name="Liu X."/>
        </authorList>
    </citation>
    <scope>NUCLEOTIDE SEQUENCE [LARGE SCALE GENOMIC DNA]</scope>
    <source>
        <strain evidence="3">YSK</strain>
    </source>
</reference>
<reference evidence="2 3" key="2">
    <citation type="journal article" date="2015" name="Biomed. Res. Int.">
        <title>Effects of Arsenite Resistance on the Growth and Functional Gene Expression of Leptospirillum ferriphilum and Acidithiobacillus thiooxidans in Pure Culture and Coculture.</title>
        <authorList>
            <person name="Jiang H."/>
            <person name="Liang Y."/>
            <person name="Yin H."/>
            <person name="Xiao Y."/>
            <person name="Guo X."/>
            <person name="Xu Y."/>
            <person name="Hu Q."/>
            <person name="Liu H."/>
            <person name="Liu X."/>
        </authorList>
    </citation>
    <scope>NUCLEOTIDE SEQUENCE [LARGE SCALE GENOMIC DNA]</scope>
    <source>
        <strain evidence="2 3">YSK</strain>
    </source>
</reference>
<dbReference type="EMBL" id="CP007243">
    <property type="protein sequence ID" value="AIA31820.1"/>
    <property type="molecule type" value="Genomic_DNA"/>
</dbReference>
<name>A0A059XXJ8_9BACT</name>